<name>A0A1T6CH38_9MYCO</name>
<dbReference type="SUPFAM" id="SSF46689">
    <property type="entry name" value="Homeodomain-like"/>
    <property type="match status" value="1"/>
</dbReference>
<dbReference type="RefSeq" id="WP_005071438.1">
    <property type="nucleotide sequence ID" value="NZ_CP021122.1"/>
</dbReference>
<dbReference type="Gene3D" id="1.10.357.10">
    <property type="entry name" value="Tetracycline Repressor, domain 2"/>
    <property type="match status" value="1"/>
</dbReference>
<dbReference type="InterPro" id="IPR041483">
    <property type="entry name" value="TetR_C_34"/>
</dbReference>
<accession>A0A1T6CH38</accession>
<dbReference type="Pfam" id="PF17929">
    <property type="entry name" value="TetR_C_34"/>
    <property type="match status" value="1"/>
</dbReference>
<dbReference type="AlphaFoldDB" id="A0A1T6CH38"/>
<feature type="DNA-binding region" description="H-T-H motif" evidence="2">
    <location>
        <begin position="53"/>
        <end position="72"/>
    </location>
</feature>
<sequence length="239" mass="26702">MDRRFTIERLAADYHRAMNFRRARSEEQREIRRQAILETASSMLSDMPVSQISLNELSRRTGLAKSAMIRYFESREAVLLELLDGALRDWVTEIVTELSRDTYDGSAQQRADHLAALLSRSLREHAVLCDLMTAQPGVLEYNVSPETLLCFRRSAHTTIARYTDAIRSFIPELGDDSQSVSLSTVVTSAALWMYAQPSASAIAAAEAEPALADISLNFDTDLETMLSRLIIGALVKRSS</sequence>
<reference evidence="4 5" key="1">
    <citation type="submission" date="2016-11" db="EMBL/GenBank/DDBJ databases">
        <authorList>
            <consortium name="Pathogen Informatics"/>
        </authorList>
    </citation>
    <scope>NUCLEOTIDE SEQUENCE [LARGE SCALE GENOMIC DNA]</scope>
    <source>
        <strain evidence="4 5">911</strain>
    </source>
</reference>
<evidence type="ECO:0000313" key="4">
    <source>
        <dbReference type="EMBL" id="SKL98757.1"/>
    </source>
</evidence>
<dbReference type="PROSITE" id="PS50977">
    <property type="entry name" value="HTH_TETR_2"/>
    <property type="match status" value="1"/>
</dbReference>
<protein>
    <submittedName>
        <fullName evidence="4">TetR family transcriptional regulator</fullName>
    </submittedName>
</protein>
<proteinExistence type="predicted"/>
<evidence type="ECO:0000256" key="1">
    <source>
        <dbReference type="ARBA" id="ARBA00023125"/>
    </source>
</evidence>
<dbReference type="EMBL" id="FVGW01000003">
    <property type="protein sequence ID" value="SKL98757.1"/>
    <property type="molecule type" value="Genomic_DNA"/>
</dbReference>
<dbReference type="Proteomes" id="UP000190074">
    <property type="component" value="Unassembled WGS sequence"/>
</dbReference>
<evidence type="ECO:0000259" key="3">
    <source>
        <dbReference type="PROSITE" id="PS50977"/>
    </source>
</evidence>
<dbReference type="GO" id="GO:0003677">
    <property type="term" value="F:DNA binding"/>
    <property type="evidence" value="ECO:0007669"/>
    <property type="project" value="UniProtKB-UniRule"/>
</dbReference>
<dbReference type="InterPro" id="IPR009057">
    <property type="entry name" value="Homeodomain-like_sf"/>
</dbReference>
<dbReference type="Pfam" id="PF00440">
    <property type="entry name" value="TetR_N"/>
    <property type="match status" value="1"/>
</dbReference>
<organism evidence="4 5">
    <name type="scientific">Mycobacteroides abscessus subsp. massiliense</name>
    <dbReference type="NCBI Taxonomy" id="1962118"/>
    <lineage>
        <taxon>Bacteria</taxon>
        <taxon>Bacillati</taxon>
        <taxon>Actinomycetota</taxon>
        <taxon>Actinomycetes</taxon>
        <taxon>Mycobacteriales</taxon>
        <taxon>Mycobacteriaceae</taxon>
        <taxon>Mycobacteroides</taxon>
        <taxon>Mycobacteroides abscessus</taxon>
    </lineage>
</organism>
<keyword evidence="1 2" id="KW-0238">DNA-binding</keyword>
<dbReference type="InterPro" id="IPR001647">
    <property type="entry name" value="HTH_TetR"/>
</dbReference>
<evidence type="ECO:0000256" key="2">
    <source>
        <dbReference type="PROSITE-ProRule" id="PRU00335"/>
    </source>
</evidence>
<evidence type="ECO:0000313" key="5">
    <source>
        <dbReference type="Proteomes" id="UP000190074"/>
    </source>
</evidence>
<gene>
    <name evidence="4" type="primary">ethR_2</name>
    <name evidence="4" type="ORF">SAMEA2259716_02285</name>
</gene>
<feature type="domain" description="HTH tetR-type" evidence="3">
    <location>
        <begin position="30"/>
        <end position="90"/>
    </location>
</feature>